<reference evidence="9 10" key="1">
    <citation type="journal article" date="2014" name="BMC Genomics">
        <title>Genome and secretome analysis of the hemibiotrophic fungal pathogen, Moniliophthora roreri, which causes frosty pod rot disease of cacao: mechanisms of the biotrophic and necrotrophic phases.</title>
        <authorList>
            <person name="Meinhardt L.W."/>
            <person name="Costa G.G.L."/>
            <person name="Thomazella D.P.T."/>
            <person name="Teixeira P.J.P.L."/>
            <person name="Carazzolle M.F."/>
            <person name="Schuster S.C."/>
            <person name="Carlson J.E."/>
            <person name="Guiltinan M.J."/>
            <person name="Mieczkowski P."/>
            <person name="Farmer A."/>
            <person name="Ramaraj T."/>
            <person name="Crozier J."/>
            <person name="Davis R.E."/>
            <person name="Shao J."/>
            <person name="Melnick R.L."/>
            <person name="Pereira G.A.G."/>
            <person name="Bailey B.A."/>
        </authorList>
    </citation>
    <scope>NUCLEOTIDE SEQUENCE [LARGE SCALE GENOMIC DNA]</scope>
    <source>
        <strain evidence="9 10">MCA 2997</strain>
    </source>
</reference>
<evidence type="ECO:0000256" key="1">
    <source>
        <dbReference type="ARBA" id="ARBA00004370"/>
    </source>
</evidence>
<protein>
    <recommendedName>
        <fullName evidence="11">Mitochondrial carrier</fullName>
    </recommendedName>
</protein>
<feature type="transmembrane region" description="Helical" evidence="8">
    <location>
        <begin position="112"/>
        <end position="134"/>
    </location>
</feature>
<gene>
    <name evidence="9" type="ORF">Moror_16990</name>
</gene>
<dbReference type="Gene3D" id="1.50.40.10">
    <property type="entry name" value="Mitochondrial carrier domain"/>
    <property type="match status" value="1"/>
</dbReference>
<dbReference type="SUPFAM" id="SSF103506">
    <property type="entry name" value="Mitochondrial carrier"/>
    <property type="match status" value="1"/>
</dbReference>
<evidence type="ECO:0000256" key="7">
    <source>
        <dbReference type="ARBA" id="ARBA00023136"/>
    </source>
</evidence>
<comment type="subcellular location">
    <subcellularLocation>
        <location evidence="1">Membrane</location>
    </subcellularLocation>
</comment>
<comment type="caution">
    <text evidence="9">The sequence shown here is derived from an EMBL/GenBank/DDBJ whole genome shotgun (WGS) entry which is preliminary data.</text>
</comment>
<dbReference type="HOGENOM" id="CLU_044884_0_0_1"/>
<evidence type="ECO:0000256" key="8">
    <source>
        <dbReference type="SAM" id="Phobius"/>
    </source>
</evidence>
<dbReference type="STRING" id="1381753.V2WRK6"/>
<keyword evidence="6 8" id="KW-1133">Transmembrane helix</keyword>
<feature type="transmembrane region" description="Helical" evidence="8">
    <location>
        <begin position="161"/>
        <end position="188"/>
    </location>
</feature>
<name>V2WRK6_MONRO</name>
<accession>V2WRK6</accession>
<keyword evidence="4 8" id="KW-0812">Transmembrane</keyword>
<dbReference type="GO" id="GO:0016020">
    <property type="term" value="C:membrane"/>
    <property type="evidence" value="ECO:0007669"/>
    <property type="project" value="UniProtKB-SubCell"/>
</dbReference>
<evidence type="ECO:0000256" key="3">
    <source>
        <dbReference type="ARBA" id="ARBA00022448"/>
    </source>
</evidence>
<evidence type="ECO:0000313" key="10">
    <source>
        <dbReference type="Proteomes" id="UP000017559"/>
    </source>
</evidence>
<dbReference type="InterPro" id="IPR044712">
    <property type="entry name" value="SLC25A32-like"/>
</dbReference>
<keyword evidence="7 8" id="KW-0472">Membrane</keyword>
<evidence type="ECO:0000313" key="9">
    <source>
        <dbReference type="EMBL" id="ESK84187.1"/>
    </source>
</evidence>
<keyword evidence="3" id="KW-0813">Transport</keyword>
<evidence type="ECO:0000256" key="6">
    <source>
        <dbReference type="ARBA" id="ARBA00022989"/>
    </source>
</evidence>
<dbReference type="GO" id="GO:0055085">
    <property type="term" value="P:transmembrane transport"/>
    <property type="evidence" value="ECO:0007669"/>
    <property type="project" value="InterPro"/>
</dbReference>
<proteinExistence type="inferred from homology"/>
<feature type="transmembrane region" description="Helical" evidence="8">
    <location>
        <begin position="6"/>
        <end position="25"/>
    </location>
</feature>
<evidence type="ECO:0008006" key="11">
    <source>
        <dbReference type="Google" id="ProtNLM"/>
    </source>
</evidence>
<dbReference type="AlphaFoldDB" id="V2WRK6"/>
<organism evidence="9 10">
    <name type="scientific">Moniliophthora roreri (strain MCA 2997)</name>
    <name type="common">Cocoa frosty pod rot fungus</name>
    <name type="synonym">Crinipellis roreri</name>
    <dbReference type="NCBI Taxonomy" id="1381753"/>
    <lineage>
        <taxon>Eukaryota</taxon>
        <taxon>Fungi</taxon>
        <taxon>Dikarya</taxon>
        <taxon>Basidiomycota</taxon>
        <taxon>Agaricomycotina</taxon>
        <taxon>Agaricomycetes</taxon>
        <taxon>Agaricomycetidae</taxon>
        <taxon>Agaricales</taxon>
        <taxon>Marasmiineae</taxon>
        <taxon>Marasmiaceae</taxon>
        <taxon>Moniliophthora</taxon>
    </lineage>
</organism>
<dbReference type="GO" id="GO:0006862">
    <property type="term" value="P:nucleotide transport"/>
    <property type="evidence" value="ECO:0007669"/>
    <property type="project" value="InterPro"/>
</dbReference>
<dbReference type="OrthoDB" id="2954405at2759"/>
<dbReference type="Proteomes" id="UP000017559">
    <property type="component" value="Unassembled WGS sequence"/>
</dbReference>
<dbReference type="InterPro" id="IPR023395">
    <property type="entry name" value="MCP_dom_sf"/>
</dbReference>
<sequence length="320" mass="35980">MAWVSSLFVNAAVHILLVPFLGAVVRYRACYSPKAAAADGDRDEDRGVQLNGFFSTIWKTHRLEGWAGLYKGSVPILLQTILIRGSLMLAKIHPAIPLALIAAPQLGFFEGIAFIFFSAIIELPMVLFTTRAIVTPYKLSFFRPITAFNALLSPSERRHPWIIYLSPGLFTAIALKTAIPLMILHLVFDLASQFPSEFLPLFAAAIMLYITSFIGCTVMLAPLDVIITRLAIQRNRDLDLEYIPLPHASDLLEGDDYDGMQRYSDEDDVLLFHEDSCEPYTGFMDCCRKILVEEGWTVVFRAWWFPILGQISSVILFKLL</sequence>
<dbReference type="KEGG" id="mrr:Moror_16990"/>
<dbReference type="PANTHER" id="PTHR45683">
    <property type="entry name" value="MITOCHONDRIAL NICOTINAMIDE ADENINE DINUCLEOTIDE TRANSPORTER 1-RELATED-RELATED"/>
    <property type="match status" value="1"/>
</dbReference>
<evidence type="ECO:0000256" key="4">
    <source>
        <dbReference type="ARBA" id="ARBA00022692"/>
    </source>
</evidence>
<evidence type="ECO:0000256" key="2">
    <source>
        <dbReference type="ARBA" id="ARBA00006375"/>
    </source>
</evidence>
<comment type="similarity">
    <text evidence="2">Belongs to the mitochondrial carrier (TC 2.A.29) family.</text>
</comment>
<feature type="transmembrane region" description="Helical" evidence="8">
    <location>
        <begin position="200"/>
        <end position="227"/>
    </location>
</feature>
<evidence type="ECO:0000256" key="5">
    <source>
        <dbReference type="ARBA" id="ARBA00022737"/>
    </source>
</evidence>
<keyword evidence="5" id="KW-0677">Repeat</keyword>
<dbReference type="EMBL" id="AWSO01001356">
    <property type="protein sequence ID" value="ESK84187.1"/>
    <property type="molecule type" value="Genomic_DNA"/>
</dbReference>
<keyword evidence="10" id="KW-1185">Reference proteome</keyword>